<dbReference type="EMBL" id="JAPFRF010000011">
    <property type="protein sequence ID" value="KAJ7316016.1"/>
    <property type="molecule type" value="Genomic_DNA"/>
</dbReference>
<evidence type="ECO:0000313" key="2">
    <source>
        <dbReference type="EMBL" id="KAJ7316016.1"/>
    </source>
</evidence>
<dbReference type="InterPro" id="IPR039720">
    <property type="entry name" value="TMEM94"/>
</dbReference>
<keyword evidence="1" id="KW-0472">Membrane</keyword>
<dbReference type="AlphaFoldDB" id="A0A9Q0XI34"/>
<evidence type="ECO:0000313" key="3">
    <source>
        <dbReference type="Proteomes" id="UP001142489"/>
    </source>
</evidence>
<proteinExistence type="predicted"/>
<dbReference type="PANTHER" id="PTHR13219:SF6">
    <property type="entry name" value="TRANSMEMBRANE PROTEIN 94"/>
    <property type="match status" value="1"/>
</dbReference>
<dbReference type="PANTHER" id="PTHR13219">
    <property type="entry name" value="TRANSMEMBRANE PROTEIN 94"/>
    <property type="match status" value="1"/>
</dbReference>
<evidence type="ECO:0008006" key="4">
    <source>
        <dbReference type="Google" id="ProtNLM"/>
    </source>
</evidence>
<comment type="caution">
    <text evidence="2">The sequence shown here is derived from an EMBL/GenBank/DDBJ whole genome shotgun (WGS) entry which is preliminary data.</text>
</comment>
<protein>
    <recommendedName>
        <fullName evidence="4">Transmembrane protein 94</fullName>
    </recommendedName>
</protein>
<name>A0A9Q0XI34_9SAUR</name>
<organism evidence="2 3">
    <name type="scientific">Phrynocephalus forsythii</name>
    <dbReference type="NCBI Taxonomy" id="171643"/>
    <lineage>
        <taxon>Eukaryota</taxon>
        <taxon>Metazoa</taxon>
        <taxon>Chordata</taxon>
        <taxon>Craniata</taxon>
        <taxon>Vertebrata</taxon>
        <taxon>Euteleostomi</taxon>
        <taxon>Lepidosauria</taxon>
        <taxon>Squamata</taxon>
        <taxon>Bifurcata</taxon>
        <taxon>Unidentata</taxon>
        <taxon>Episquamata</taxon>
        <taxon>Toxicofera</taxon>
        <taxon>Iguania</taxon>
        <taxon>Acrodonta</taxon>
        <taxon>Agamidae</taxon>
        <taxon>Agaminae</taxon>
        <taxon>Phrynocephalus</taxon>
    </lineage>
</organism>
<dbReference type="Proteomes" id="UP001142489">
    <property type="component" value="Unassembled WGS sequence"/>
</dbReference>
<gene>
    <name evidence="2" type="ORF">JRQ81_002178</name>
</gene>
<keyword evidence="1" id="KW-0812">Transmembrane</keyword>
<feature type="transmembrane region" description="Helical" evidence="1">
    <location>
        <begin position="93"/>
        <end position="113"/>
    </location>
</feature>
<keyword evidence="1" id="KW-1133">Transmembrane helix</keyword>
<feature type="transmembrane region" description="Helical" evidence="1">
    <location>
        <begin position="65"/>
        <end position="87"/>
    </location>
</feature>
<evidence type="ECO:0000256" key="1">
    <source>
        <dbReference type="SAM" id="Phobius"/>
    </source>
</evidence>
<reference evidence="2" key="1">
    <citation type="journal article" date="2023" name="DNA Res.">
        <title>Chromosome-level genome assembly of Phrynocephalus forsythii using third-generation DNA sequencing and Hi-C analysis.</title>
        <authorList>
            <person name="Qi Y."/>
            <person name="Zhao W."/>
            <person name="Zhao Y."/>
            <person name="Niu C."/>
            <person name="Cao S."/>
            <person name="Zhang Y."/>
        </authorList>
    </citation>
    <scope>NUCLEOTIDE SEQUENCE</scope>
    <source>
        <tissue evidence="2">Muscle</tissue>
    </source>
</reference>
<keyword evidence="3" id="KW-1185">Reference proteome</keyword>
<sequence>MDAKEKCQDEMTANLGLTTTKALSILRDQLSALLEGHQKERKKVISWKEMWKSSFLYHGNRCSCFHWPGASLMLLTMVLLLCCYGSQPQGSEGSEIVNALALFLLVLVDLFVIGRQERLKRREVERRLRNIISRINDVLKDGKEQTWASAMYPDLHLPFAPSWSLHWVYRDGHLVNLPVSLLVEGDIVALRPGQESFTSLRGIKIVSLSPDGKRLACVIDTFWTEL</sequence>
<accession>A0A9Q0XI34</accession>
<dbReference type="OrthoDB" id="9426157at2759"/>